<reference evidence="1" key="1">
    <citation type="submission" date="2014-09" db="EMBL/GenBank/DDBJ databases">
        <authorList>
            <person name="Magalhaes I.L.F."/>
            <person name="Oliveira U."/>
            <person name="Santos F.R."/>
            <person name="Vidigal T.H.D.A."/>
            <person name="Brescovit A.D."/>
            <person name="Santos A.J."/>
        </authorList>
    </citation>
    <scope>NUCLEOTIDE SEQUENCE</scope>
    <source>
        <tissue evidence="1">Shoot tissue taken approximately 20 cm above the soil surface</tissue>
    </source>
</reference>
<reference evidence="1" key="2">
    <citation type="journal article" date="2015" name="Data Brief">
        <title>Shoot transcriptome of the giant reed, Arundo donax.</title>
        <authorList>
            <person name="Barrero R.A."/>
            <person name="Guerrero F.D."/>
            <person name="Moolhuijzen P."/>
            <person name="Goolsby J.A."/>
            <person name="Tidwell J."/>
            <person name="Bellgard S.E."/>
            <person name="Bellgard M.I."/>
        </authorList>
    </citation>
    <scope>NUCLEOTIDE SEQUENCE</scope>
    <source>
        <tissue evidence="1">Shoot tissue taken approximately 20 cm above the soil surface</tissue>
    </source>
</reference>
<proteinExistence type="predicted"/>
<name>A0A0A9AYM2_ARUDO</name>
<evidence type="ECO:0000313" key="1">
    <source>
        <dbReference type="EMBL" id="JAD56211.1"/>
    </source>
</evidence>
<dbReference type="EMBL" id="GBRH01241684">
    <property type="protein sequence ID" value="JAD56211.1"/>
    <property type="molecule type" value="Transcribed_RNA"/>
</dbReference>
<organism evidence="1">
    <name type="scientific">Arundo donax</name>
    <name type="common">Giant reed</name>
    <name type="synonym">Donax arundinaceus</name>
    <dbReference type="NCBI Taxonomy" id="35708"/>
    <lineage>
        <taxon>Eukaryota</taxon>
        <taxon>Viridiplantae</taxon>
        <taxon>Streptophyta</taxon>
        <taxon>Embryophyta</taxon>
        <taxon>Tracheophyta</taxon>
        <taxon>Spermatophyta</taxon>
        <taxon>Magnoliopsida</taxon>
        <taxon>Liliopsida</taxon>
        <taxon>Poales</taxon>
        <taxon>Poaceae</taxon>
        <taxon>PACMAD clade</taxon>
        <taxon>Arundinoideae</taxon>
        <taxon>Arundineae</taxon>
        <taxon>Arundo</taxon>
    </lineage>
</organism>
<accession>A0A0A9AYM2</accession>
<dbReference type="AlphaFoldDB" id="A0A0A9AYM2"/>
<protein>
    <submittedName>
        <fullName evidence="1">Uncharacterized protein</fullName>
    </submittedName>
</protein>
<sequence length="29" mass="3609">MRRHMYFHVDDLVVTKMTFYNKPNLLILI</sequence>